<dbReference type="PROSITE" id="PS50949">
    <property type="entry name" value="HTH_GNTR"/>
    <property type="match status" value="1"/>
</dbReference>
<keyword evidence="6" id="KW-1185">Reference proteome</keyword>
<keyword evidence="3" id="KW-0804">Transcription</keyword>
<dbReference type="SUPFAM" id="SSF46785">
    <property type="entry name" value="Winged helix' DNA-binding domain"/>
    <property type="match status" value="1"/>
</dbReference>
<name>A0ABY4DAX0_9SPIR</name>
<evidence type="ECO:0000256" key="3">
    <source>
        <dbReference type="ARBA" id="ARBA00023163"/>
    </source>
</evidence>
<evidence type="ECO:0000313" key="5">
    <source>
        <dbReference type="EMBL" id="UOM51422.1"/>
    </source>
</evidence>
<proteinExistence type="predicted"/>
<dbReference type="InterPro" id="IPR050679">
    <property type="entry name" value="Bact_HTH_transcr_reg"/>
</dbReference>
<dbReference type="EMBL" id="CP094929">
    <property type="protein sequence ID" value="UOM51422.1"/>
    <property type="molecule type" value="Genomic_DNA"/>
</dbReference>
<accession>A0ABY4DAX0</accession>
<dbReference type="SMART" id="SM00345">
    <property type="entry name" value="HTH_GNTR"/>
    <property type="match status" value="1"/>
</dbReference>
<evidence type="ECO:0000256" key="1">
    <source>
        <dbReference type="ARBA" id="ARBA00023015"/>
    </source>
</evidence>
<dbReference type="InterPro" id="IPR000524">
    <property type="entry name" value="Tscrpt_reg_HTH_GntR"/>
</dbReference>
<dbReference type="Pfam" id="PF07702">
    <property type="entry name" value="UTRA"/>
    <property type="match status" value="1"/>
</dbReference>
<dbReference type="SMART" id="SM00866">
    <property type="entry name" value="UTRA"/>
    <property type="match status" value="1"/>
</dbReference>
<dbReference type="Pfam" id="PF00392">
    <property type="entry name" value="GntR"/>
    <property type="match status" value="1"/>
</dbReference>
<protein>
    <submittedName>
        <fullName evidence="5">GntR family transcriptional regulator</fullName>
    </submittedName>
</protein>
<feature type="domain" description="HTH gntR-type" evidence="4">
    <location>
        <begin position="6"/>
        <end position="74"/>
    </location>
</feature>
<evidence type="ECO:0000313" key="6">
    <source>
        <dbReference type="Proteomes" id="UP000829708"/>
    </source>
</evidence>
<dbReference type="InterPro" id="IPR036390">
    <property type="entry name" value="WH_DNA-bd_sf"/>
</dbReference>
<keyword evidence="2" id="KW-0238">DNA-binding</keyword>
<evidence type="ECO:0000259" key="4">
    <source>
        <dbReference type="PROSITE" id="PS50949"/>
    </source>
</evidence>
<reference evidence="6" key="1">
    <citation type="journal article" date="2024" name="J Bioinform Genom">
        <title>Complete genome sequence of the type strain bacterium Sphaerochaeta associata GLS2t (VKM B-2742)t.</title>
        <authorList>
            <person name="Troshina O.Y."/>
            <person name="Tepeeva A.N."/>
            <person name="Arzamasceva V.O."/>
            <person name="Whitman W.B."/>
            <person name="Varghese N."/>
            <person name="Shapiro N."/>
            <person name="Woyke T."/>
            <person name="Kripides N.C."/>
            <person name="Vasilenko O.V."/>
        </authorList>
    </citation>
    <scope>NUCLEOTIDE SEQUENCE [LARGE SCALE GENOMIC DNA]</scope>
    <source>
        <strain evidence="6">GLS2T</strain>
    </source>
</reference>
<evidence type="ECO:0000256" key="2">
    <source>
        <dbReference type="ARBA" id="ARBA00023125"/>
    </source>
</evidence>
<dbReference type="Proteomes" id="UP000829708">
    <property type="component" value="Chromosome"/>
</dbReference>
<dbReference type="CDD" id="cd07377">
    <property type="entry name" value="WHTH_GntR"/>
    <property type="match status" value="1"/>
</dbReference>
<sequence length="242" mass="27075">MTSGTIPLKYQIAEKIKKMIQNNELKPGDTVPSEAELCDLYKVSRTTVIAALQILQNESYIHRQQGKGTFVSPKKLVQDLSASNTFFGSITSNKSVSHSSKILQLRTVNADLSVAEKLGIPELSKVVFIKRLRIIDGNPIAITWSHIKWEYGSRLLQESLDDNFSIYSYMRDAFLQEPNPSPIILTVGEYNSEDAHLIGLEKGAVCCRTESTSLIGGTPFEFAHTVMRADKFEFVIKIISFK</sequence>
<dbReference type="PRINTS" id="PR00035">
    <property type="entry name" value="HTHGNTR"/>
</dbReference>
<dbReference type="PANTHER" id="PTHR44846:SF1">
    <property type="entry name" value="MANNOSYL-D-GLYCERATE TRANSPORT_METABOLISM SYSTEM REPRESSOR MNGR-RELATED"/>
    <property type="match status" value="1"/>
</dbReference>
<keyword evidence="1" id="KW-0805">Transcription regulation</keyword>
<dbReference type="Gene3D" id="1.10.10.10">
    <property type="entry name" value="Winged helix-like DNA-binding domain superfamily/Winged helix DNA-binding domain"/>
    <property type="match status" value="1"/>
</dbReference>
<dbReference type="PANTHER" id="PTHR44846">
    <property type="entry name" value="MANNOSYL-D-GLYCERATE TRANSPORT/METABOLISM SYSTEM REPRESSOR MNGR-RELATED"/>
    <property type="match status" value="1"/>
</dbReference>
<dbReference type="InterPro" id="IPR028978">
    <property type="entry name" value="Chorismate_lyase_/UTRA_dom_sf"/>
</dbReference>
<dbReference type="SUPFAM" id="SSF64288">
    <property type="entry name" value="Chorismate lyase-like"/>
    <property type="match status" value="1"/>
</dbReference>
<dbReference type="Gene3D" id="3.40.1410.10">
    <property type="entry name" value="Chorismate lyase-like"/>
    <property type="match status" value="1"/>
</dbReference>
<organism evidence="5 6">
    <name type="scientific">Sphaerochaeta associata</name>
    <dbReference type="NCBI Taxonomy" id="1129264"/>
    <lineage>
        <taxon>Bacteria</taxon>
        <taxon>Pseudomonadati</taxon>
        <taxon>Spirochaetota</taxon>
        <taxon>Spirochaetia</taxon>
        <taxon>Spirochaetales</taxon>
        <taxon>Sphaerochaetaceae</taxon>
        <taxon>Sphaerochaeta</taxon>
    </lineage>
</organism>
<gene>
    <name evidence="5" type="ORF">MUG09_01375</name>
</gene>
<dbReference type="InterPro" id="IPR011663">
    <property type="entry name" value="UTRA"/>
</dbReference>
<dbReference type="InterPro" id="IPR036388">
    <property type="entry name" value="WH-like_DNA-bd_sf"/>
</dbReference>
<dbReference type="RefSeq" id="WP_244772791.1">
    <property type="nucleotide sequence ID" value="NZ_CP094929.1"/>
</dbReference>